<keyword evidence="3" id="KW-1185">Reference proteome</keyword>
<evidence type="ECO:0000313" key="3">
    <source>
        <dbReference type="Proteomes" id="UP000326554"/>
    </source>
</evidence>
<dbReference type="Proteomes" id="UP000326554">
    <property type="component" value="Unassembled WGS sequence"/>
</dbReference>
<name>A0A5J5GEV4_9RHOB</name>
<proteinExistence type="predicted"/>
<dbReference type="NCBIfam" id="TIGR03831">
    <property type="entry name" value="YgiT_finger"/>
    <property type="match status" value="1"/>
</dbReference>
<comment type="caution">
    <text evidence="2">The sequence shown here is derived from an EMBL/GenBank/DDBJ whole genome shotgun (WGS) entry which is preliminary data.</text>
</comment>
<dbReference type="InterPro" id="IPR022453">
    <property type="entry name" value="Znf_MqsA-type"/>
</dbReference>
<evidence type="ECO:0000256" key="1">
    <source>
        <dbReference type="SAM" id="MobiDB-lite"/>
    </source>
</evidence>
<dbReference type="CDD" id="cd12870">
    <property type="entry name" value="MqsA"/>
    <property type="match status" value="1"/>
</dbReference>
<evidence type="ECO:0000313" key="2">
    <source>
        <dbReference type="EMBL" id="KAA9006705.1"/>
    </source>
</evidence>
<reference evidence="2 3" key="1">
    <citation type="submission" date="2019-09" db="EMBL/GenBank/DDBJ databases">
        <authorList>
            <person name="Park J.-S."/>
            <person name="Choi H.-J."/>
        </authorList>
    </citation>
    <scope>NUCLEOTIDE SEQUENCE [LARGE SCALE GENOMIC DNA]</scope>
    <source>
        <strain evidence="2 3">176SS1-4</strain>
    </source>
</reference>
<dbReference type="Gene3D" id="3.10.20.860">
    <property type="match status" value="1"/>
</dbReference>
<gene>
    <name evidence="2" type="ORF">F3S47_13045</name>
</gene>
<sequence length="132" mass="14487">MGLSRSRANGRRPPRPYRDPATKAWPVMRVNLINEVADEDLMPTETARTCRSCGSGGLEEKTIETAFWRESGLAVIRGIPALVCPSCGEEFVEDRTAFGLDRMRGRGFSGRAAVDHVSVPVFEYVEPPSGFG</sequence>
<accession>A0A5J5GEV4</accession>
<feature type="region of interest" description="Disordered" evidence="1">
    <location>
        <begin position="1"/>
        <end position="21"/>
    </location>
</feature>
<organism evidence="2 3">
    <name type="scientific">Histidinibacterium aquaticum</name>
    <dbReference type="NCBI Taxonomy" id="2613962"/>
    <lineage>
        <taxon>Bacteria</taxon>
        <taxon>Pseudomonadati</taxon>
        <taxon>Pseudomonadota</taxon>
        <taxon>Alphaproteobacteria</taxon>
        <taxon>Rhodobacterales</taxon>
        <taxon>Paracoccaceae</taxon>
        <taxon>Histidinibacterium</taxon>
    </lineage>
</organism>
<protein>
    <submittedName>
        <fullName evidence="2">Type II toxin-antitoxin system MqsA family antitoxin</fullName>
    </submittedName>
</protein>
<dbReference type="EMBL" id="VYQE01000004">
    <property type="protein sequence ID" value="KAA9006705.1"/>
    <property type="molecule type" value="Genomic_DNA"/>
</dbReference>
<dbReference type="AlphaFoldDB" id="A0A5J5GEV4"/>